<comment type="similarity">
    <text evidence="3 11">Belongs to the NadD family.</text>
</comment>
<gene>
    <name evidence="11 13" type="primary">nadD</name>
    <name evidence="13" type="ORF">H8L67_03690</name>
</gene>
<organism evidence="13 14">
    <name type="scientific">Lysobacter soyae</name>
    <dbReference type="NCBI Taxonomy" id="2764185"/>
    <lineage>
        <taxon>Bacteria</taxon>
        <taxon>Pseudomonadati</taxon>
        <taxon>Pseudomonadota</taxon>
        <taxon>Gammaproteobacteria</taxon>
        <taxon>Lysobacterales</taxon>
        <taxon>Lysobacteraceae</taxon>
        <taxon>Lysobacter</taxon>
    </lineage>
</organism>
<evidence type="ECO:0000256" key="7">
    <source>
        <dbReference type="ARBA" id="ARBA00022741"/>
    </source>
</evidence>
<dbReference type="SUPFAM" id="SSF52374">
    <property type="entry name" value="Nucleotidylyl transferase"/>
    <property type="match status" value="1"/>
</dbReference>
<dbReference type="RefSeq" id="WP_220380419.1">
    <property type="nucleotide sequence ID" value="NZ_CP080544.1"/>
</dbReference>
<dbReference type="Proteomes" id="UP000824755">
    <property type="component" value="Chromosome"/>
</dbReference>
<keyword evidence="8 11" id="KW-0067">ATP-binding</keyword>
<comment type="function">
    <text evidence="1 11">Catalyzes the reversible adenylation of nicotinate mononucleotide (NaMN) to nicotinic acid adenine dinucleotide (NaAD).</text>
</comment>
<dbReference type="InterPro" id="IPR005248">
    <property type="entry name" value="NadD/NMNAT"/>
</dbReference>
<sequence length="214" mass="23250">MSLRVLYGGTFDPVHAGHIAVAKHARDVLAAEVALLPAGDPPHKGPTLASAAQRVAMCDLAIAGIRGLRVDAREAMRDTPSWTFDTLVELREEIGFDLPVALLIGADSFLSLPTWKEWRALFGLAHFVVAERPGNVLQANTWPTELHEAASERIVQTPEELHQAAAGSVFMMNQPVFPHSSSEIRARIAQGGAWQTGVDPKVADFIESNALYRQ</sequence>
<evidence type="ECO:0000313" key="13">
    <source>
        <dbReference type="EMBL" id="QYR53611.1"/>
    </source>
</evidence>
<dbReference type="EMBL" id="CP080544">
    <property type="protein sequence ID" value="QYR53611.1"/>
    <property type="molecule type" value="Genomic_DNA"/>
</dbReference>
<evidence type="ECO:0000256" key="10">
    <source>
        <dbReference type="ARBA" id="ARBA00048721"/>
    </source>
</evidence>
<keyword evidence="9 11" id="KW-0520">NAD</keyword>
<evidence type="ECO:0000256" key="6">
    <source>
        <dbReference type="ARBA" id="ARBA00022695"/>
    </source>
</evidence>
<feature type="domain" description="Cytidyltransferase-like" evidence="12">
    <location>
        <begin position="6"/>
        <end position="187"/>
    </location>
</feature>
<name>A0ABX8WS09_9GAMM</name>
<keyword evidence="14" id="KW-1185">Reference proteome</keyword>
<reference evidence="13 14" key="1">
    <citation type="submission" date="2021-08" db="EMBL/GenBank/DDBJ databases">
        <title>Lysobacter sp. strain CJ11 Genome sequencing and assembly.</title>
        <authorList>
            <person name="Kim I."/>
        </authorList>
    </citation>
    <scope>NUCLEOTIDE SEQUENCE [LARGE SCALE GENOMIC DNA]</scope>
    <source>
        <strain evidence="13 14">CJ11</strain>
    </source>
</reference>
<evidence type="ECO:0000256" key="2">
    <source>
        <dbReference type="ARBA" id="ARBA00005019"/>
    </source>
</evidence>
<evidence type="ECO:0000256" key="11">
    <source>
        <dbReference type="HAMAP-Rule" id="MF_00244"/>
    </source>
</evidence>
<evidence type="ECO:0000313" key="14">
    <source>
        <dbReference type="Proteomes" id="UP000824755"/>
    </source>
</evidence>
<keyword evidence="7 11" id="KW-0547">Nucleotide-binding</keyword>
<dbReference type="NCBIfam" id="TIGR00482">
    <property type="entry name" value="nicotinate (nicotinamide) nucleotide adenylyltransferase"/>
    <property type="match status" value="1"/>
</dbReference>
<dbReference type="PANTHER" id="PTHR39321">
    <property type="entry name" value="NICOTINATE-NUCLEOTIDE ADENYLYLTRANSFERASE-RELATED"/>
    <property type="match status" value="1"/>
</dbReference>
<protein>
    <recommendedName>
        <fullName evidence="11">Probable nicotinate-nucleotide adenylyltransferase</fullName>
        <ecNumber evidence="11">2.7.7.18</ecNumber>
    </recommendedName>
    <alternativeName>
        <fullName evidence="11">Deamido-NAD(+) diphosphorylase</fullName>
    </alternativeName>
    <alternativeName>
        <fullName evidence="11">Deamido-NAD(+) pyrophosphorylase</fullName>
    </alternativeName>
    <alternativeName>
        <fullName evidence="11">Nicotinate mononucleotide adenylyltransferase</fullName>
        <shortName evidence="11">NaMN adenylyltransferase</shortName>
    </alternativeName>
</protein>
<keyword evidence="4 11" id="KW-0662">Pyridine nucleotide biosynthesis</keyword>
<comment type="catalytic activity">
    <reaction evidence="10 11">
        <text>nicotinate beta-D-ribonucleotide + ATP + H(+) = deamido-NAD(+) + diphosphate</text>
        <dbReference type="Rhea" id="RHEA:22860"/>
        <dbReference type="ChEBI" id="CHEBI:15378"/>
        <dbReference type="ChEBI" id="CHEBI:30616"/>
        <dbReference type="ChEBI" id="CHEBI:33019"/>
        <dbReference type="ChEBI" id="CHEBI:57502"/>
        <dbReference type="ChEBI" id="CHEBI:58437"/>
        <dbReference type="EC" id="2.7.7.18"/>
    </reaction>
</comment>
<dbReference type="InterPro" id="IPR014729">
    <property type="entry name" value="Rossmann-like_a/b/a_fold"/>
</dbReference>
<evidence type="ECO:0000256" key="5">
    <source>
        <dbReference type="ARBA" id="ARBA00022679"/>
    </source>
</evidence>
<dbReference type="GO" id="GO:0004515">
    <property type="term" value="F:nicotinate-nucleotide adenylyltransferase activity"/>
    <property type="evidence" value="ECO:0007669"/>
    <property type="project" value="UniProtKB-EC"/>
</dbReference>
<keyword evidence="6 11" id="KW-0548">Nucleotidyltransferase</keyword>
<dbReference type="PANTHER" id="PTHR39321:SF3">
    <property type="entry name" value="PHOSPHOPANTETHEINE ADENYLYLTRANSFERASE"/>
    <property type="match status" value="1"/>
</dbReference>
<proteinExistence type="inferred from homology"/>
<evidence type="ECO:0000259" key="12">
    <source>
        <dbReference type="Pfam" id="PF01467"/>
    </source>
</evidence>
<dbReference type="HAMAP" id="MF_00244">
    <property type="entry name" value="NaMN_adenylyltr"/>
    <property type="match status" value="1"/>
</dbReference>
<dbReference type="NCBIfam" id="TIGR00125">
    <property type="entry name" value="cyt_tran_rel"/>
    <property type="match status" value="1"/>
</dbReference>
<dbReference type="InterPro" id="IPR004821">
    <property type="entry name" value="Cyt_trans-like"/>
</dbReference>
<accession>A0ABX8WS09</accession>
<evidence type="ECO:0000256" key="9">
    <source>
        <dbReference type="ARBA" id="ARBA00023027"/>
    </source>
</evidence>
<dbReference type="Gene3D" id="3.40.50.620">
    <property type="entry name" value="HUPs"/>
    <property type="match status" value="1"/>
</dbReference>
<evidence type="ECO:0000256" key="3">
    <source>
        <dbReference type="ARBA" id="ARBA00009014"/>
    </source>
</evidence>
<dbReference type="EC" id="2.7.7.18" evidence="11"/>
<evidence type="ECO:0000256" key="8">
    <source>
        <dbReference type="ARBA" id="ARBA00022840"/>
    </source>
</evidence>
<comment type="pathway">
    <text evidence="2 11">Cofactor biosynthesis; NAD(+) biosynthesis; deamido-NAD(+) from nicotinate D-ribonucleotide: step 1/1.</text>
</comment>
<keyword evidence="5 11" id="KW-0808">Transferase</keyword>
<dbReference type="CDD" id="cd02165">
    <property type="entry name" value="NMNAT"/>
    <property type="match status" value="1"/>
</dbReference>
<evidence type="ECO:0000256" key="4">
    <source>
        <dbReference type="ARBA" id="ARBA00022642"/>
    </source>
</evidence>
<evidence type="ECO:0000256" key="1">
    <source>
        <dbReference type="ARBA" id="ARBA00002324"/>
    </source>
</evidence>
<dbReference type="NCBIfam" id="NF000839">
    <property type="entry name" value="PRK00071.1-1"/>
    <property type="match status" value="1"/>
</dbReference>
<dbReference type="Pfam" id="PF01467">
    <property type="entry name" value="CTP_transf_like"/>
    <property type="match status" value="1"/>
</dbReference>